<protein>
    <recommendedName>
        <fullName evidence="8">ATP synthase subunit delta</fullName>
    </recommendedName>
    <alternativeName>
        <fullName evidence="8">ATP synthase F(1) sector subunit delta</fullName>
    </alternativeName>
    <alternativeName>
        <fullName evidence="8">F-type ATPase subunit delta</fullName>
        <shortName evidence="8">F-ATPase subunit delta</shortName>
    </alternativeName>
</protein>
<accession>A0A1M5GBL5</accession>
<comment type="similarity">
    <text evidence="8">Belongs to the ATPase delta chain family.</text>
</comment>
<dbReference type="Pfam" id="PF00213">
    <property type="entry name" value="OSCP"/>
    <property type="match status" value="1"/>
</dbReference>
<dbReference type="Proteomes" id="UP000184501">
    <property type="component" value="Unassembled WGS sequence"/>
</dbReference>
<name>A0A1M5GBL5_STRHI</name>
<dbReference type="STRING" id="2017.SAMN05444320_10644"/>
<proteinExistence type="inferred from homology"/>
<gene>
    <name evidence="8" type="primary">atpH</name>
    <name evidence="9" type="ORF">SAMN05444320_10644</name>
</gene>
<evidence type="ECO:0000256" key="7">
    <source>
        <dbReference type="ARBA" id="ARBA00023310"/>
    </source>
</evidence>
<keyword evidence="10" id="KW-1185">Reference proteome</keyword>
<dbReference type="GO" id="GO:0045259">
    <property type="term" value="C:proton-transporting ATP synthase complex"/>
    <property type="evidence" value="ECO:0007669"/>
    <property type="project" value="UniProtKB-KW"/>
</dbReference>
<keyword evidence="5 8" id="KW-0472">Membrane</keyword>
<evidence type="ECO:0000256" key="5">
    <source>
        <dbReference type="ARBA" id="ARBA00023136"/>
    </source>
</evidence>
<evidence type="ECO:0000313" key="10">
    <source>
        <dbReference type="Proteomes" id="UP000184501"/>
    </source>
</evidence>
<evidence type="ECO:0000313" key="9">
    <source>
        <dbReference type="EMBL" id="SHG00872.1"/>
    </source>
</evidence>
<dbReference type="NCBIfam" id="TIGR01145">
    <property type="entry name" value="ATP_synt_delta"/>
    <property type="match status" value="1"/>
</dbReference>
<dbReference type="PROSITE" id="PS00389">
    <property type="entry name" value="ATPASE_DELTA"/>
    <property type="match status" value="1"/>
</dbReference>
<organism evidence="9 10">
    <name type="scientific">Streptoalloteichus hindustanus</name>
    <dbReference type="NCBI Taxonomy" id="2017"/>
    <lineage>
        <taxon>Bacteria</taxon>
        <taxon>Bacillati</taxon>
        <taxon>Actinomycetota</taxon>
        <taxon>Actinomycetes</taxon>
        <taxon>Pseudonocardiales</taxon>
        <taxon>Pseudonocardiaceae</taxon>
        <taxon>Streptoalloteichus</taxon>
    </lineage>
</organism>
<evidence type="ECO:0000256" key="3">
    <source>
        <dbReference type="ARBA" id="ARBA00022781"/>
    </source>
</evidence>
<dbReference type="InterPro" id="IPR020781">
    <property type="entry name" value="ATPase_OSCP/d_CS"/>
</dbReference>
<dbReference type="GO" id="GO:0005886">
    <property type="term" value="C:plasma membrane"/>
    <property type="evidence" value="ECO:0007669"/>
    <property type="project" value="UniProtKB-SubCell"/>
</dbReference>
<dbReference type="RefSeq" id="WP_073485105.1">
    <property type="nucleotide sequence ID" value="NZ_FQVN01000006.1"/>
</dbReference>
<keyword evidence="4 8" id="KW-0406">Ion transport</keyword>
<comment type="function">
    <text evidence="8">This protein is part of the stalk that links CF(0) to CF(1). It either transmits conformational changes from CF(0) to CF(1) or is implicated in proton conduction.</text>
</comment>
<sequence>MTLHAASRDALAAAEQRLQEVVSADSGLDSAALGQLGDELFAVAGLLTRQPTLRRAVADASTEPGRRERLVRNLLEGKVGGTALDVLASVVAARWSSPRELVTGVETLARTALLVRAERDERLDAVEDELFRLARIVSGQPELDRLVSDPVAPAAGKVDLVRRLLADRVEPVTLTLVEQLVSQPRGVDVVDGLDELAAMAAKRRERSVAHVRTAVALSEAQQERLSAVLRRIYNRPIALHVELDPSLVGGLVVRVGDEIVDGSVVGRLRALGRELAR</sequence>
<keyword evidence="6 8" id="KW-0139">CF(1)</keyword>
<dbReference type="AlphaFoldDB" id="A0A1M5GBL5"/>
<dbReference type="EMBL" id="FQVN01000006">
    <property type="protein sequence ID" value="SHG00872.1"/>
    <property type="molecule type" value="Genomic_DNA"/>
</dbReference>
<dbReference type="PRINTS" id="PR00125">
    <property type="entry name" value="ATPASEDELTA"/>
</dbReference>
<evidence type="ECO:0000256" key="1">
    <source>
        <dbReference type="ARBA" id="ARBA00004370"/>
    </source>
</evidence>
<dbReference type="NCBIfam" id="NF009967">
    <property type="entry name" value="PRK13430.1"/>
    <property type="match status" value="1"/>
</dbReference>
<dbReference type="OrthoDB" id="5242917at2"/>
<comment type="subcellular location">
    <subcellularLocation>
        <location evidence="8">Cell membrane</location>
        <topology evidence="8">Peripheral membrane protein</topology>
    </subcellularLocation>
    <subcellularLocation>
        <location evidence="1">Membrane</location>
    </subcellularLocation>
</comment>
<keyword evidence="3 8" id="KW-0375">Hydrogen ion transport</keyword>
<evidence type="ECO:0000256" key="6">
    <source>
        <dbReference type="ARBA" id="ARBA00023196"/>
    </source>
</evidence>
<dbReference type="PANTHER" id="PTHR11910">
    <property type="entry name" value="ATP SYNTHASE DELTA CHAIN"/>
    <property type="match status" value="1"/>
</dbReference>
<evidence type="ECO:0000256" key="2">
    <source>
        <dbReference type="ARBA" id="ARBA00022448"/>
    </source>
</evidence>
<dbReference type="InterPro" id="IPR026015">
    <property type="entry name" value="ATP_synth_OSCP/delta_N_sf"/>
</dbReference>
<dbReference type="SUPFAM" id="SSF47928">
    <property type="entry name" value="N-terminal domain of the delta subunit of the F1F0-ATP synthase"/>
    <property type="match status" value="1"/>
</dbReference>
<keyword evidence="8" id="KW-1003">Cell membrane</keyword>
<keyword evidence="7 8" id="KW-0066">ATP synthesis</keyword>
<dbReference type="HAMAP" id="MF_01416">
    <property type="entry name" value="ATP_synth_delta_bact"/>
    <property type="match status" value="1"/>
</dbReference>
<dbReference type="Gene3D" id="1.10.520.20">
    <property type="entry name" value="N-terminal domain of the delta subunit of the F1F0-ATP synthase"/>
    <property type="match status" value="1"/>
</dbReference>
<reference evidence="9 10" key="1">
    <citation type="submission" date="2016-11" db="EMBL/GenBank/DDBJ databases">
        <authorList>
            <person name="Jaros S."/>
            <person name="Januszkiewicz K."/>
            <person name="Wedrychowicz H."/>
        </authorList>
    </citation>
    <scope>NUCLEOTIDE SEQUENCE [LARGE SCALE GENOMIC DNA]</scope>
    <source>
        <strain evidence="9 10">DSM 44523</strain>
    </source>
</reference>
<dbReference type="InterPro" id="IPR000711">
    <property type="entry name" value="ATPase_OSCP/dsu"/>
</dbReference>
<dbReference type="GO" id="GO:0046933">
    <property type="term" value="F:proton-transporting ATP synthase activity, rotational mechanism"/>
    <property type="evidence" value="ECO:0007669"/>
    <property type="project" value="UniProtKB-UniRule"/>
</dbReference>
<comment type="function">
    <text evidence="8">F(1)F(0) ATP synthase produces ATP from ADP in the presence of a proton or sodium gradient. F-type ATPases consist of two structural domains, F(1) containing the extramembraneous catalytic core and F(0) containing the membrane proton channel, linked together by a central stalk and a peripheral stalk. During catalysis, ATP synthesis in the catalytic domain of F(1) is coupled via a rotary mechanism of the central stalk subunits to proton translocation.</text>
</comment>
<keyword evidence="2 8" id="KW-0813">Transport</keyword>
<evidence type="ECO:0000256" key="8">
    <source>
        <dbReference type="HAMAP-Rule" id="MF_01416"/>
    </source>
</evidence>
<evidence type="ECO:0000256" key="4">
    <source>
        <dbReference type="ARBA" id="ARBA00023065"/>
    </source>
</evidence>